<proteinExistence type="predicted"/>
<dbReference type="EMBL" id="BK016195">
    <property type="protein sequence ID" value="DAG01617.1"/>
    <property type="molecule type" value="Genomic_DNA"/>
</dbReference>
<reference evidence="1" key="1">
    <citation type="journal article" date="2021" name="Proc. Natl. Acad. Sci. U.S.A.">
        <title>A Catalog of Tens of Thousands of Viruses from Human Metagenomes Reveals Hidden Associations with Chronic Diseases.</title>
        <authorList>
            <person name="Tisza M.J."/>
            <person name="Buck C.B."/>
        </authorList>
    </citation>
    <scope>NUCLEOTIDE SEQUENCE</scope>
    <source>
        <strain evidence="1">CtKkB1</strain>
    </source>
</reference>
<accession>A0A8S5V4D7</accession>
<sequence>MYLKNRIEVAYIDKSGQDADGYEKNTERRLPLWAHAESSKSSEFYEAAQAGMKVERVYVVRSRSFDRRSKFVYDGETKLQITRVYDRLDGLTELHCSDMKVD</sequence>
<organism evidence="1">
    <name type="scientific">Myoviridae sp. ctKkB1</name>
    <dbReference type="NCBI Taxonomy" id="2825081"/>
    <lineage>
        <taxon>Viruses</taxon>
        <taxon>Duplodnaviria</taxon>
        <taxon>Heunggongvirae</taxon>
        <taxon>Uroviricota</taxon>
        <taxon>Caudoviricetes</taxon>
    </lineage>
</organism>
<protein>
    <submittedName>
        <fullName evidence="1">Head-tail joining protein</fullName>
    </submittedName>
</protein>
<name>A0A8S5V4D7_9CAUD</name>
<evidence type="ECO:0000313" key="1">
    <source>
        <dbReference type="EMBL" id="DAG01617.1"/>
    </source>
</evidence>